<proteinExistence type="predicted"/>
<sequence length="188" mass="21582">MKRILLAILLVGTSIMLQGCFTYGEFTASQYTKINTSTCANPPSSMYLFFEDEQIPFSYEKVGLVEAQGHEFASYEEVLDHLQYQAWENCANALLFIKSGYTDRVQGYFGPDVHIEEVYASKYFEAIAVKINIDDEFLYHYGYGEDMSFIDRVREDRRIQKNQNNMEIAGSVTIGVLTILDAILWNQD</sequence>
<dbReference type="OrthoDB" id="1371492at2"/>
<dbReference type="Proteomes" id="UP000184432">
    <property type="component" value="Unassembled WGS sequence"/>
</dbReference>
<accession>A0A1M6G0L2</accession>
<gene>
    <name evidence="1" type="ORF">SAMN04488508_1054</name>
</gene>
<dbReference type="AlphaFoldDB" id="A0A1M6G0L2"/>
<dbReference type="STRING" id="570521.SAMN04488508_1054"/>
<organism evidence="1 2">
    <name type="scientific">Aquimarina spongiae</name>
    <dbReference type="NCBI Taxonomy" id="570521"/>
    <lineage>
        <taxon>Bacteria</taxon>
        <taxon>Pseudomonadati</taxon>
        <taxon>Bacteroidota</taxon>
        <taxon>Flavobacteriia</taxon>
        <taxon>Flavobacteriales</taxon>
        <taxon>Flavobacteriaceae</taxon>
        <taxon>Aquimarina</taxon>
    </lineage>
</organism>
<evidence type="ECO:0000313" key="2">
    <source>
        <dbReference type="Proteomes" id="UP000184432"/>
    </source>
</evidence>
<protein>
    <submittedName>
        <fullName evidence="1">Uncharacterized protein</fullName>
    </submittedName>
</protein>
<reference evidence="2" key="1">
    <citation type="submission" date="2016-11" db="EMBL/GenBank/DDBJ databases">
        <authorList>
            <person name="Varghese N."/>
            <person name="Submissions S."/>
        </authorList>
    </citation>
    <scope>NUCLEOTIDE SEQUENCE [LARGE SCALE GENOMIC DNA]</scope>
    <source>
        <strain evidence="2">DSM 22623</strain>
    </source>
</reference>
<dbReference type="RefSeq" id="WP_073316222.1">
    <property type="nucleotide sequence ID" value="NZ_FQYP01000005.1"/>
</dbReference>
<name>A0A1M6G0L2_9FLAO</name>
<keyword evidence="2" id="KW-1185">Reference proteome</keyword>
<dbReference type="EMBL" id="FQYP01000005">
    <property type="protein sequence ID" value="SHJ03470.1"/>
    <property type="molecule type" value="Genomic_DNA"/>
</dbReference>
<evidence type="ECO:0000313" key="1">
    <source>
        <dbReference type="EMBL" id="SHJ03470.1"/>
    </source>
</evidence>
<dbReference type="PROSITE" id="PS51257">
    <property type="entry name" value="PROKAR_LIPOPROTEIN"/>
    <property type="match status" value="1"/>
</dbReference>